<evidence type="ECO:0000259" key="16">
    <source>
        <dbReference type="Pfam" id="PF20750"/>
    </source>
</evidence>
<feature type="binding site" evidence="13">
    <location>
        <position position="97"/>
    </location>
    <ligand>
        <name>Mg(2+)</name>
        <dbReference type="ChEBI" id="CHEBI:18420"/>
        <label>1</label>
        <note>catalytic</note>
    </ligand>
</feature>
<dbReference type="FunFam" id="1.10.1410.10:FF:000001">
    <property type="entry name" value="Putative poly(A) polymerase gamma"/>
    <property type="match status" value="1"/>
</dbReference>
<dbReference type="KEGG" id="vnx:VNE69_08016"/>
<keyword evidence="5 11" id="KW-0808">Transferase</keyword>
<evidence type="ECO:0000256" key="2">
    <source>
        <dbReference type="ARBA" id="ARBA00004123"/>
    </source>
</evidence>
<evidence type="ECO:0000259" key="15">
    <source>
        <dbReference type="Pfam" id="PF04928"/>
    </source>
</evidence>
<evidence type="ECO:0000256" key="6">
    <source>
        <dbReference type="ARBA" id="ARBA00022723"/>
    </source>
</evidence>
<dbReference type="EC" id="2.7.7.19" evidence="11"/>
<dbReference type="PANTHER" id="PTHR10682:SF10">
    <property type="entry name" value="POLYNUCLEOTIDE ADENYLYLTRANSFERASE"/>
    <property type="match status" value="1"/>
</dbReference>
<dbReference type="GO" id="GO:0006397">
    <property type="term" value="P:mRNA processing"/>
    <property type="evidence" value="ECO:0007669"/>
    <property type="project" value="UniProtKB-KW"/>
</dbReference>
<keyword evidence="18" id="KW-1185">Reference proteome</keyword>
<dbReference type="Gene3D" id="1.10.1410.10">
    <property type="match status" value="1"/>
</dbReference>
<evidence type="ECO:0000256" key="5">
    <source>
        <dbReference type="ARBA" id="ARBA00022679"/>
    </source>
</evidence>
<dbReference type="InterPro" id="IPR014492">
    <property type="entry name" value="PolyA_polymerase"/>
</dbReference>
<feature type="binding site" evidence="12">
    <location>
        <position position="210"/>
    </location>
    <ligand>
        <name>ATP</name>
        <dbReference type="ChEBI" id="CHEBI:30616"/>
    </ligand>
</feature>
<organism evidence="17 18">
    <name type="scientific">Vairimorpha necatrix</name>
    <dbReference type="NCBI Taxonomy" id="6039"/>
    <lineage>
        <taxon>Eukaryota</taxon>
        <taxon>Fungi</taxon>
        <taxon>Fungi incertae sedis</taxon>
        <taxon>Microsporidia</taxon>
        <taxon>Nosematidae</taxon>
        <taxon>Vairimorpha</taxon>
    </lineage>
</organism>
<evidence type="ECO:0000256" key="3">
    <source>
        <dbReference type="ARBA" id="ARBA00010912"/>
    </source>
</evidence>
<dbReference type="GO" id="GO:0005634">
    <property type="term" value="C:nucleus"/>
    <property type="evidence" value="ECO:0007669"/>
    <property type="project" value="UniProtKB-SubCell"/>
</dbReference>
<dbReference type="SUPFAM" id="SSF81301">
    <property type="entry name" value="Nucleotidyltransferase"/>
    <property type="match status" value="1"/>
</dbReference>
<dbReference type="SUPFAM" id="SSF55003">
    <property type="entry name" value="PAP/Archaeal CCA-adding enzyme, C-terminal domain"/>
    <property type="match status" value="1"/>
</dbReference>
<dbReference type="Proteomes" id="UP001334084">
    <property type="component" value="Chromosome 8"/>
</dbReference>
<comment type="function">
    <text evidence="11">Polymerase that creates the 3'-poly(A) tail of mRNA's.</text>
</comment>
<feature type="binding site" evidence="12">
    <location>
        <begin position="228"/>
        <end position="229"/>
    </location>
    <ligand>
        <name>ATP</name>
        <dbReference type="ChEBI" id="CHEBI:30616"/>
    </ligand>
</feature>
<dbReference type="RefSeq" id="XP_065330403.1">
    <property type="nucleotide sequence ID" value="XM_065474331.1"/>
</dbReference>
<feature type="domain" description="Poly(A) polymerase central" evidence="15">
    <location>
        <begin position="201"/>
        <end position="333"/>
    </location>
</feature>
<feature type="binding site" evidence="12">
    <location>
        <position position="149"/>
    </location>
    <ligand>
        <name>ATP</name>
        <dbReference type="ChEBI" id="CHEBI:30616"/>
    </ligand>
</feature>
<dbReference type="Gene3D" id="3.30.460.10">
    <property type="entry name" value="Beta Polymerase, domain 2"/>
    <property type="match status" value="1"/>
</dbReference>
<evidence type="ECO:0000256" key="9">
    <source>
        <dbReference type="ARBA" id="ARBA00022842"/>
    </source>
</evidence>
<dbReference type="CDD" id="cd05402">
    <property type="entry name" value="NT_PAP_TUTase"/>
    <property type="match status" value="1"/>
</dbReference>
<gene>
    <name evidence="17" type="ORF">VNE69_08016</name>
</gene>
<evidence type="ECO:0000256" key="4">
    <source>
        <dbReference type="ARBA" id="ARBA00022664"/>
    </source>
</evidence>
<feature type="binding site" evidence="13">
    <location>
        <position position="149"/>
    </location>
    <ligand>
        <name>Mg(2+)</name>
        <dbReference type="ChEBI" id="CHEBI:18420"/>
        <label>2</label>
        <note>catalytic</note>
    </ligand>
</feature>
<evidence type="ECO:0000256" key="11">
    <source>
        <dbReference type="PIRNR" id="PIRNR018425"/>
    </source>
</evidence>
<dbReference type="GO" id="GO:0046872">
    <property type="term" value="F:metal ion binding"/>
    <property type="evidence" value="ECO:0007669"/>
    <property type="project" value="UniProtKB-KW"/>
</dbReference>
<keyword evidence="9 13" id="KW-0460">Magnesium</keyword>
<dbReference type="InterPro" id="IPR007012">
    <property type="entry name" value="PolA_pol_cen_dom"/>
</dbReference>
<evidence type="ECO:0000256" key="1">
    <source>
        <dbReference type="ARBA" id="ARBA00001936"/>
    </source>
</evidence>
<feature type="binding site" evidence="13">
    <location>
        <position position="95"/>
    </location>
    <ligand>
        <name>Mg(2+)</name>
        <dbReference type="ChEBI" id="CHEBI:18420"/>
        <label>1</label>
        <note>catalytic</note>
    </ligand>
</feature>
<evidence type="ECO:0000256" key="8">
    <source>
        <dbReference type="ARBA" id="ARBA00022840"/>
    </source>
</evidence>
<comment type="catalytic activity">
    <reaction evidence="11">
        <text>RNA(n) + ATP = RNA(n)-3'-adenine ribonucleotide + diphosphate</text>
        <dbReference type="Rhea" id="RHEA:11332"/>
        <dbReference type="Rhea" id="RHEA-COMP:14527"/>
        <dbReference type="Rhea" id="RHEA-COMP:17347"/>
        <dbReference type="ChEBI" id="CHEBI:30616"/>
        <dbReference type="ChEBI" id="CHEBI:33019"/>
        <dbReference type="ChEBI" id="CHEBI:140395"/>
        <dbReference type="ChEBI" id="CHEBI:173115"/>
        <dbReference type="EC" id="2.7.7.19"/>
    </reaction>
</comment>
<comment type="cofactor">
    <cofactor evidence="1">
        <name>Mn(2+)</name>
        <dbReference type="ChEBI" id="CHEBI:29035"/>
    </cofactor>
</comment>
<dbReference type="GO" id="GO:0003723">
    <property type="term" value="F:RNA binding"/>
    <property type="evidence" value="ECO:0007669"/>
    <property type="project" value="UniProtKB-UniRule"/>
</dbReference>
<dbReference type="PIRSF" id="PIRSF018425">
    <property type="entry name" value="PolyA_polymerase"/>
    <property type="match status" value="1"/>
</dbReference>
<name>A0AAX4JEH9_9MICR</name>
<dbReference type="InterPro" id="IPR048840">
    <property type="entry name" value="PolA_pol_NTPase"/>
</dbReference>
<feature type="domain" description="Poly(A) polymerase nucleotidyltransferase" evidence="16">
    <location>
        <begin position="8"/>
        <end position="196"/>
    </location>
</feature>
<dbReference type="GO" id="GO:0005524">
    <property type="term" value="F:ATP binding"/>
    <property type="evidence" value="ECO:0007669"/>
    <property type="project" value="UniProtKB-UniRule"/>
</dbReference>
<feature type="binding site" evidence="13">
    <location>
        <position position="95"/>
    </location>
    <ligand>
        <name>Mg(2+)</name>
        <dbReference type="ChEBI" id="CHEBI:18420"/>
        <label>2</label>
        <note>catalytic</note>
    </ligand>
</feature>
<dbReference type="Gene3D" id="3.30.70.590">
    <property type="entry name" value="Poly(A) polymerase predicted RNA binding domain"/>
    <property type="match status" value="1"/>
</dbReference>
<dbReference type="EMBL" id="CP142733">
    <property type="protein sequence ID" value="WUR04258.1"/>
    <property type="molecule type" value="Genomic_DNA"/>
</dbReference>
<accession>A0AAX4JEH9</accession>
<feature type="binding site" evidence="12">
    <location>
        <begin position="82"/>
        <end position="84"/>
    </location>
    <ligand>
        <name>ATP</name>
        <dbReference type="ChEBI" id="CHEBI:30616"/>
    </ligand>
</feature>
<feature type="binding site" evidence="12">
    <location>
        <begin position="95"/>
        <end position="97"/>
    </location>
    <ligand>
        <name>ATP</name>
        <dbReference type="ChEBI" id="CHEBI:30616"/>
    </ligand>
</feature>
<feature type="binding site" evidence="13">
    <location>
        <position position="97"/>
    </location>
    <ligand>
        <name>Mg(2+)</name>
        <dbReference type="ChEBI" id="CHEBI:18420"/>
        <label>2</label>
        <note>catalytic</note>
    </ligand>
</feature>
<comment type="similarity">
    <text evidence="3 11">Belongs to the poly(A) polymerase family.</text>
</comment>
<dbReference type="PANTHER" id="PTHR10682">
    <property type="entry name" value="POLY A POLYMERASE"/>
    <property type="match status" value="1"/>
</dbReference>
<dbReference type="InterPro" id="IPR007010">
    <property type="entry name" value="PolA_pol_RNA-bd_dom"/>
</dbReference>
<evidence type="ECO:0000256" key="13">
    <source>
        <dbReference type="PIRSR" id="PIRSR018425-2"/>
    </source>
</evidence>
<dbReference type="AlphaFoldDB" id="A0AAX4JEH9"/>
<evidence type="ECO:0000256" key="12">
    <source>
        <dbReference type="PIRSR" id="PIRSR018425-1"/>
    </source>
</evidence>
<dbReference type="GeneID" id="90542092"/>
<keyword evidence="4 11" id="KW-0507">mRNA processing</keyword>
<dbReference type="Pfam" id="PF20750">
    <property type="entry name" value="PAP_NTPase"/>
    <property type="match status" value="1"/>
</dbReference>
<evidence type="ECO:0000313" key="17">
    <source>
        <dbReference type="EMBL" id="WUR04258.1"/>
    </source>
</evidence>
<feature type="domain" description="Poly(A) polymerase RNA-binding" evidence="14">
    <location>
        <begin position="349"/>
        <end position="478"/>
    </location>
</feature>
<dbReference type="InterPro" id="IPR043519">
    <property type="entry name" value="NT_sf"/>
</dbReference>
<proteinExistence type="inferred from homology"/>
<dbReference type="Pfam" id="PF04928">
    <property type="entry name" value="PAP_central"/>
    <property type="match status" value="1"/>
</dbReference>
<evidence type="ECO:0000256" key="7">
    <source>
        <dbReference type="ARBA" id="ARBA00022741"/>
    </source>
</evidence>
<keyword evidence="6 13" id="KW-0479">Metal-binding</keyword>
<evidence type="ECO:0000313" key="18">
    <source>
        <dbReference type="Proteomes" id="UP001334084"/>
    </source>
</evidence>
<feature type="binding site" evidence="12">
    <location>
        <position position="219"/>
    </location>
    <ligand>
        <name>ATP</name>
        <dbReference type="ChEBI" id="CHEBI:30616"/>
    </ligand>
</feature>
<comment type="subcellular location">
    <subcellularLocation>
        <location evidence="2 11">Nucleus</location>
    </subcellularLocation>
</comment>
<keyword evidence="10 11" id="KW-0539">Nucleus</keyword>
<reference evidence="17" key="1">
    <citation type="journal article" date="2024" name="BMC Genomics">
        <title>Functional annotation of a divergent genome using sequence and structure-based similarity.</title>
        <authorList>
            <person name="Svedberg D."/>
            <person name="Winiger R.R."/>
            <person name="Berg A."/>
            <person name="Sharma H."/>
            <person name="Tellgren-Roth C."/>
            <person name="Debrunner-Vossbrinck B.A."/>
            <person name="Vossbrinck C.R."/>
            <person name="Barandun J."/>
        </authorList>
    </citation>
    <scope>NUCLEOTIDE SEQUENCE</scope>
    <source>
        <strain evidence="17">Illinois isolate</strain>
    </source>
</reference>
<dbReference type="InterPro" id="IPR011068">
    <property type="entry name" value="NuclTrfase_I-like_C"/>
</dbReference>
<sequence length="486" mass="56121">MEKSSKFGITGAMSLQESTSQDLKSSQEMDKFIQDCGFFEDELEALTRERVLGRLNSLLKKFVQKISTKDENNNFGGKIFTFGSYRLGVHSKGADIDVLCVVPKHVTRKSFFSEFYEMLSEDPDVKELTKIEEAYVPLIKLIYQGIHIDLTFARLNMSVVKEDVNLLNDVILKNMDDKCVLSINGSRVTDEILNLIPNVKTFHSALRCIKFWAKRRCIYGNSYGYYPGVAFSITVARTCQLFPNASSFTIVQKFFELFSSWKWPSPVLLKPVIDLNYNMKVWDPKIYPSDKYHKMPVITPAYPSICATHNITLSTQQLIINEYIRGHEILTKEKGSVKDILSKLCAASDFFHKYKSYIQINAVSLDELDHKLWEGFIESKIRILATKLESLDEVLYAVPFPRSFEIPTEKINLLKYKINNVKKSTSFFIGLECPSTKTKKIYIDNPVKEFIEFINSYDKKKESMNLEVTSMRRRDVHNFFSVIYRT</sequence>
<dbReference type="FunFam" id="3.30.460.10:FF:000002">
    <property type="entry name" value="Poly(A) polymerase alpha, putative"/>
    <property type="match status" value="1"/>
</dbReference>
<evidence type="ECO:0000259" key="14">
    <source>
        <dbReference type="Pfam" id="PF04926"/>
    </source>
</evidence>
<comment type="cofactor">
    <cofactor evidence="13">
        <name>Mg(2+)</name>
        <dbReference type="ChEBI" id="CHEBI:18420"/>
    </cofactor>
    <text evidence="13">Binds 2 magnesium ions. Also active with manganese.</text>
</comment>
<dbReference type="SUPFAM" id="SSF81631">
    <property type="entry name" value="PAP/OAS1 substrate-binding domain"/>
    <property type="match status" value="1"/>
</dbReference>
<evidence type="ECO:0000256" key="10">
    <source>
        <dbReference type="ARBA" id="ARBA00023242"/>
    </source>
</evidence>
<protein>
    <recommendedName>
        <fullName evidence="11">Poly(A) polymerase</fullName>
        <ecNumber evidence="11">2.7.7.19</ecNumber>
    </recommendedName>
</protein>
<keyword evidence="7 11" id="KW-0547">Nucleotide-binding</keyword>
<keyword evidence="8 11" id="KW-0067">ATP-binding</keyword>
<dbReference type="GO" id="GO:1990817">
    <property type="term" value="F:poly(A) RNA polymerase activity"/>
    <property type="evidence" value="ECO:0007669"/>
    <property type="project" value="UniProtKB-UniRule"/>
</dbReference>
<dbReference type="GO" id="GO:0031123">
    <property type="term" value="P:RNA 3'-end processing"/>
    <property type="evidence" value="ECO:0007669"/>
    <property type="project" value="InterPro"/>
</dbReference>
<dbReference type="Pfam" id="PF04926">
    <property type="entry name" value="PAP_RNA-bind"/>
    <property type="match status" value="1"/>
</dbReference>